<dbReference type="EMBL" id="CP036272">
    <property type="protein sequence ID" value="QDT58266.1"/>
    <property type="molecule type" value="Genomic_DNA"/>
</dbReference>
<dbReference type="Gene3D" id="3.30.1120.10">
    <property type="match status" value="1"/>
</dbReference>
<comment type="cofactor">
    <cofactor evidence="1">
        <name>Ca(2+)</name>
        <dbReference type="ChEBI" id="CHEBI:29108"/>
    </cofactor>
</comment>
<dbReference type="InterPro" id="IPR017850">
    <property type="entry name" value="Alkaline_phosphatase_core_sf"/>
</dbReference>
<feature type="chain" id="PRO_5021854921" evidence="7">
    <location>
        <begin position="36"/>
        <end position="474"/>
    </location>
</feature>
<dbReference type="EC" id="3.1.6.1" evidence="9"/>
<feature type="signal peptide" evidence="7">
    <location>
        <begin position="1"/>
        <end position="35"/>
    </location>
</feature>
<dbReference type="Pfam" id="PF00884">
    <property type="entry name" value="Sulfatase"/>
    <property type="match status" value="1"/>
</dbReference>
<dbReference type="GO" id="GO:0004065">
    <property type="term" value="F:arylsulfatase activity"/>
    <property type="evidence" value="ECO:0007669"/>
    <property type="project" value="UniProtKB-EC"/>
</dbReference>
<dbReference type="InterPro" id="IPR000917">
    <property type="entry name" value="Sulfatase_N"/>
</dbReference>
<evidence type="ECO:0000256" key="5">
    <source>
        <dbReference type="ARBA" id="ARBA00022801"/>
    </source>
</evidence>
<keyword evidence="4 7" id="KW-0732">Signal</keyword>
<dbReference type="SUPFAM" id="SSF53649">
    <property type="entry name" value="Alkaline phosphatase-like"/>
    <property type="match status" value="1"/>
</dbReference>
<dbReference type="CDD" id="cd16027">
    <property type="entry name" value="SGSH"/>
    <property type="match status" value="1"/>
</dbReference>
<evidence type="ECO:0000256" key="7">
    <source>
        <dbReference type="SAM" id="SignalP"/>
    </source>
</evidence>
<evidence type="ECO:0000256" key="4">
    <source>
        <dbReference type="ARBA" id="ARBA00022729"/>
    </source>
</evidence>
<proteinExistence type="inferred from homology"/>
<feature type="domain" description="Sulfatase N-terminal" evidence="8">
    <location>
        <begin position="49"/>
        <end position="349"/>
    </location>
</feature>
<dbReference type="InterPro" id="IPR050738">
    <property type="entry name" value="Sulfatase"/>
</dbReference>
<evidence type="ECO:0000259" key="8">
    <source>
        <dbReference type="Pfam" id="PF00884"/>
    </source>
</evidence>
<accession>A0A517SQ65</accession>
<evidence type="ECO:0000256" key="6">
    <source>
        <dbReference type="ARBA" id="ARBA00022837"/>
    </source>
</evidence>
<evidence type="ECO:0000313" key="10">
    <source>
        <dbReference type="Proteomes" id="UP000315003"/>
    </source>
</evidence>
<evidence type="ECO:0000313" key="9">
    <source>
        <dbReference type="EMBL" id="QDT58266.1"/>
    </source>
</evidence>
<keyword evidence="6" id="KW-0106">Calcium</keyword>
<dbReference type="PANTHER" id="PTHR42693:SF42">
    <property type="entry name" value="ARYLSULFATASE G"/>
    <property type="match status" value="1"/>
</dbReference>
<sequence length="474" mass="53271" precursor="true">MRSRVMLMMKSCFQRFGLLLLVAFGSMVCAPLASAQSADAVQKASKPLNIVLLLSDDMAWTDYGFMGHPDIQTPNLDRLASQATVFPRGYVPTALCRPSLATLLTGQYASVHGITGNDPSPKYAQRDSKQYNDQRAQLISYIDRFETIGDALARQGYLSHQSGKLWEGSYQNAGFTHGMTRGFPEKGGRHGDDGLTIGRTGLAPINEFLDLAVKQDKPFYLWYAPFLPHTPHNPPKRLFDKYKKEGRPMTVARYYAMCEWLDETSGQLMDSLKKRGLDDNTMIVYLTDNGWIQNPKGNGYAPRSKQTPYEGGIRTPIFYWMPGTIPAQRREELVSSIDIYPTMLAAAGVTPQNELPGLNLMPYLTDDKPIERKAIFGEGFAHDIADVNDPEATLLYRWCIEGKWKLLLTYDGEVNRYKSTHPRTETGPQLFDLTADPAEETNLAAKHPEVVARLAKQIQEWYPVKKRKTTTVAQ</sequence>
<dbReference type="Proteomes" id="UP000315003">
    <property type="component" value="Chromosome"/>
</dbReference>
<protein>
    <submittedName>
        <fullName evidence="9">Arylsulfatase</fullName>
        <ecNumber evidence="9">3.1.6.1</ecNumber>
    </submittedName>
</protein>
<evidence type="ECO:0000256" key="1">
    <source>
        <dbReference type="ARBA" id="ARBA00001913"/>
    </source>
</evidence>
<keyword evidence="3" id="KW-0479">Metal-binding</keyword>
<keyword evidence="5 9" id="KW-0378">Hydrolase</keyword>
<dbReference type="PANTHER" id="PTHR42693">
    <property type="entry name" value="ARYLSULFATASE FAMILY MEMBER"/>
    <property type="match status" value="1"/>
</dbReference>
<gene>
    <name evidence="9" type="ORF">SV7mr_07550</name>
</gene>
<dbReference type="AlphaFoldDB" id="A0A517SQ65"/>
<reference evidence="9 10" key="1">
    <citation type="submission" date="2019-02" db="EMBL/GenBank/DDBJ databases">
        <title>Deep-cultivation of Planctomycetes and their phenomic and genomic characterization uncovers novel biology.</title>
        <authorList>
            <person name="Wiegand S."/>
            <person name="Jogler M."/>
            <person name="Boedeker C."/>
            <person name="Pinto D."/>
            <person name="Vollmers J."/>
            <person name="Rivas-Marin E."/>
            <person name="Kohn T."/>
            <person name="Peeters S.H."/>
            <person name="Heuer A."/>
            <person name="Rast P."/>
            <person name="Oberbeckmann S."/>
            <person name="Bunk B."/>
            <person name="Jeske O."/>
            <person name="Meyerdierks A."/>
            <person name="Storesund J.E."/>
            <person name="Kallscheuer N."/>
            <person name="Luecker S."/>
            <person name="Lage O.M."/>
            <person name="Pohl T."/>
            <person name="Merkel B.J."/>
            <person name="Hornburger P."/>
            <person name="Mueller R.-W."/>
            <person name="Bruemmer F."/>
            <person name="Labrenz M."/>
            <person name="Spormann A.M."/>
            <person name="Op den Camp H."/>
            <person name="Overmann J."/>
            <person name="Amann R."/>
            <person name="Jetten M.S.M."/>
            <person name="Mascher T."/>
            <person name="Medema M.H."/>
            <person name="Devos D.P."/>
            <person name="Kaster A.-K."/>
            <person name="Ovreas L."/>
            <person name="Rohde M."/>
            <person name="Galperin M.Y."/>
            <person name="Jogler C."/>
        </authorList>
    </citation>
    <scope>NUCLEOTIDE SEQUENCE [LARGE SCALE GENOMIC DNA]</scope>
    <source>
        <strain evidence="9 10">SV_7m_r</strain>
    </source>
</reference>
<evidence type="ECO:0000256" key="2">
    <source>
        <dbReference type="ARBA" id="ARBA00008779"/>
    </source>
</evidence>
<name>A0A517SQ65_9BACT</name>
<dbReference type="GO" id="GO:0046872">
    <property type="term" value="F:metal ion binding"/>
    <property type="evidence" value="ECO:0007669"/>
    <property type="project" value="UniProtKB-KW"/>
</dbReference>
<comment type="similarity">
    <text evidence="2">Belongs to the sulfatase family.</text>
</comment>
<organism evidence="9 10">
    <name type="scientific">Stieleria bergensis</name>
    <dbReference type="NCBI Taxonomy" id="2528025"/>
    <lineage>
        <taxon>Bacteria</taxon>
        <taxon>Pseudomonadati</taxon>
        <taxon>Planctomycetota</taxon>
        <taxon>Planctomycetia</taxon>
        <taxon>Pirellulales</taxon>
        <taxon>Pirellulaceae</taxon>
        <taxon>Stieleria</taxon>
    </lineage>
</organism>
<keyword evidence="10" id="KW-1185">Reference proteome</keyword>
<evidence type="ECO:0000256" key="3">
    <source>
        <dbReference type="ARBA" id="ARBA00022723"/>
    </source>
</evidence>
<dbReference type="Gene3D" id="3.40.720.10">
    <property type="entry name" value="Alkaline Phosphatase, subunit A"/>
    <property type="match status" value="1"/>
</dbReference>